<feature type="non-terminal residue" evidence="18">
    <location>
        <position position="1"/>
    </location>
</feature>
<dbReference type="Proteomes" id="UP001054945">
    <property type="component" value="Unassembled WGS sequence"/>
</dbReference>
<evidence type="ECO:0000259" key="16">
    <source>
        <dbReference type="PROSITE" id="PS50271"/>
    </source>
</evidence>
<organism evidence="18 19">
    <name type="scientific">Caerostris extrusa</name>
    <name type="common">Bark spider</name>
    <name type="synonym">Caerostris bankana</name>
    <dbReference type="NCBI Taxonomy" id="172846"/>
    <lineage>
        <taxon>Eukaryota</taxon>
        <taxon>Metazoa</taxon>
        <taxon>Ecdysozoa</taxon>
        <taxon>Arthropoda</taxon>
        <taxon>Chelicerata</taxon>
        <taxon>Arachnida</taxon>
        <taxon>Araneae</taxon>
        <taxon>Araneomorphae</taxon>
        <taxon>Entelegynae</taxon>
        <taxon>Araneoidea</taxon>
        <taxon>Araneidae</taxon>
        <taxon>Caerostris</taxon>
    </lineage>
</organism>
<dbReference type="Gene3D" id="3.30.40.10">
    <property type="entry name" value="Zinc/RING finger domain, C3HC4 (zinc finger)"/>
    <property type="match status" value="1"/>
</dbReference>
<keyword evidence="13" id="KW-0645">Protease</keyword>
<comment type="subcellular location">
    <subcellularLocation>
        <location evidence="2">Cytoplasm</location>
        <location evidence="2">Cytoskeleton</location>
        <location evidence="2">Microtubule organizing center</location>
        <location evidence="2">Centrosome</location>
    </subcellularLocation>
    <subcellularLocation>
        <location evidence="3">Cytoplasm</location>
        <location evidence="3">Perinuclear region</location>
    </subcellularLocation>
</comment>
<feature type="compositionally biased region" description="Low complexity" evidence="14">
    <location>
        <begin position="871"/>
        <end position="889"/>
    </location>
</feature>
<keyword evidence="9 12" id="KW-0863">Zinc-finger</keyword>
<evidence type="ECO:0000256" key="9">
    <source>
        <dbReference type="ARBA" id="ARBA00022771"/>
    </source>
</evidence>
<dbReference type="GO" id="GO:0008270">
    <property type="term" value="F:zinc ion binding"/>
    <property type="evidence" value="ECO:0007669"/>
    <property type="project" value="UniProtKB-KW"/>
</dbReference>
<dbReference type="PROSITE" id="PS00973">
    <property type="entry name" value="USP_2"/>
    <property type="match status" value="1"/>
</dbReference>
<evidence type="ECO:0000256" key="12">
    <source>
        <dbReference type="PROSITE-ProRule" id="PRU00502"/>
    </source>
</evidence>
<dbReference type="GO" id="GO:0005813">
    <property type="term" value="C:centrosome"/>
    <property type="evidence" value="ECO:0007669"/>
    <property type="project" value="UniProtKB-SubCell"/>
</dbReference>
<dbReference type="InterPro" id="IPR001607">
    <property type="entry name" value="Znf_UBP"/>
</dbReference>
<dbReference type="InterPro" id="IPR035927">
    <property type="entry name" value="DUSP-like_sf"/>
</dbReference>
<dbReference type="Pfam" id="PF00443">
    <property type="entry name" value="UCH"/>
    <property type="match status" value="1"/>
</dbReference>
<dbReference type="SUPFAM" id="SSF54001">
    <property type="entry name" value="Cysteine proteinases"/>
    <property type="match status" value="1"/>
</dbReference>
<dbReference type="InterPro" id="IPR038765">
    <property type="entry name" value="Papain-like_cys_pep_sf"/>
</dbReference>
<dbReference type="Pfam" id="PF06337">
    <property type="entry name" value="DUSP"/>
    <property type="match status" value="2"/>
</dbReference>
<protein>
    <recommendedName>
        <fullName evidence="13">Ubiquitin carboxyl-terminal hydrolase</fullName>
        <ecNumber evidence="13">3.4.19.12</ecNumber>
    </recommendedName>
</protein>
<dbReference type="InterPro" id="IPR001394">
    <property type="entry name" value="Peptidase_C19_UCH"/>
</dbReference>
<evidence type="ECO:0000313" key="18">
    <source>
        <dbReference type="EMBL" id="GIY36399.1"/>
    </source>
</evidence>
<dbReference type="PANTHER" id="PTHR21646:SF86">
    <property type="entry name" value="UBIQUITIN CARBOXYL-TERMINAL HYDROLASE"/>
    <property type="match status" value="1"/>
</dbReference>
<dbReference type="PROSITE" id="PS00972">
    <property type="entry name" value="USP_1"/>
    <property type="match status" value="1"/>
</dbReference>
<keyword evidence="6" id="KW-0254">Endocytosis</keyword>
<keyword evidence="11" id="KW-0206">Cytoskeleton</keyword>
<evidence type="ECO:0000256" key="4">
    <source>
        <dbReference type="ARBA" id="ARBA00008269"/>
    </source>
</evidence>
<evidence type="ECO:0000259" key="17">
    <source>
        <dbReference type="PROSITE" id="PS51283"/>
    </source>
</evidence>
<evidence type="ECO:0000256" key="8">
    <source>
        <dbReference type="ARBA" id="ARBA00022737"/>
    </source>
</evidence>
<keyword evidence="5" id="KW-0963">Cytoplasm</keyword>
<dbReference type="GO" id="GO:0006897">
    <property type="term" value="P:endocytosis"/>
    <property type="evidence" value="ECO:0007669"/>
    <property type="project" value="UniProtKB-KW"/>
</dbReference>
<dbReference type="GO" id="GO:0004843">
    <property type="term" value="F:cysteine-type deubiquitinase activity"/>
    <property type="evidence" value="ECO:0007669"/>
    <property type="project" value="UniProtKB-UniRule"/>
</dbReference>
<evidence type="ECO:0000256" key="6">
    <source>
        <dbReference type="ARBA" id="ARBA00022583"/>
    </source>
</evidence>
<evidence type="ECO:0000256" key="10">
    <source>
        <dbReference type="ARBA" id="ARBA00022833"/>
    </source>
</evidence>
<keyword evidence="13 18" id="KW-0378">Hydrolase</keyword>
<dbReference type="GO" id="GO:0016579">
    <property type="term" value="P:protein deubiquitination"/>
    <property type="evidence" value="ECO:0007669"/>
    <property type="project" value="InterPro"/>
</dbReference>
<dbReference type="Gene3D" id="3.90.70.10">
    <property type="entry name" value="Cysteine proteinases"/>
    <property type="match status" value="1"/>
</dbReference>
<comment type="similarity">
    <text evidence="4">Belongs to the peptidase C19 family. USP20/USP33 subfamily.</text>
</comment>
<dbReference type="InterPro" id="IPR028889">
    <property type="entry name" value="USP"/>
</dbReference>
<keyword evidence="13" id="KW-0833">Ubl conjugation pathway</keyword>
<feature type="domain" description="DUSP" evidence="17">
    <location>
        <begin position="731"/>
        <end position="831"/>
    </location>
</feature>
<keyword evidence="7" id="KW-0479">Metal-binding</keyword>
<feature type="region of interest" description="Disordered" evidence="14">
    <location>
        <begin position="871"/>
        <end position="897"/>
    </location>
</feature>
<dbReference type="SUPFAM" id="SSF143791">
    <property type="entry name" value="DUSP-like"/>
    <property type="match status" value="2"/>
</dbReference>
<keyword evidence="19" id="KW-1185">Reference proteome</keyword>
<feature type="region of interest" description="Disordered" evidence="14">
    <location>
        <begin position="298"/>
        <end position="331"/>
    </location>
</feature>
<dbReference type="EMBL" id="BPLR01010041">
    <property type="protein sequence ID" value="GIY36399.1"/>
    <property type="molecule type" value="Genomic_DNA"/>
</dbReference>
<keyword evidence="13" id="KW-0788">Thiol protease</keyword>
<proteinExistence type="inferred from homology"/>
<evidence type="ECO:0000256" key="2">
    <source>
        <dbReference type="ARBA" id="ARBA00004300"/>
    </source>
</evidence>
<evidence type="ECO:0000256" key="5">
    <source>
        <dbReference type="ARBA" id="ARBA00022490"/>
    </source>
</evidence>
<dbReference type="SMART" id="SM00695">
    <property type="entry name" value="DUSP"/>
    <property type="match status" value="2"/>
</dbReference>
<dbReference type="InterPro" id="IPR013083">
    <property type="entry name" value="Znf_RING/FYVE/PHD"/>
</dbReference>
<accession>A0AAV4STQ7</accession>
<evidence type="ECO:0000259" key="15">
    <source>
        <dbReference type="PROSITE" id="PS50235"/>
    </source>
</evidence>
<evidence type="ECO:0000256" key="11">
    <source>
        <dbReference type="ARBA" id="ARBA00023212"/>
    </source>
</evidence>
<keyword evidence="8" id="KW-0677">Repeat</keyword>
<feature type="domain" description="UBP-type" evidence="16">
    <location>
        <begin position="1"/>
        <end position="84"/>
    </location>
</feature>
<evidence type="ECO:0000256" key="7">
    <source>
        <dbReference type="ARBA" id="ARBA00022723"/>
    </source>
</evidence>
<evidence type="ECO:0000256" key="1">
    <source>
        <dbReference type="ARBA" id="ARBA00000707"/>
    </source>
</evidence>
<comment type="catalytic activity">
    <reaction evidence="1 13">
        <text>Thiol-dependent hydrolysis of ester, thioester, amide, peptide and isopeptide bonds formed by the C-terminal Gly of ubiquitin (a 76-residue protein attached to proteins as an intracellular targeting signal).</text>
        <dbReference type="EC" id="3.4.19.12"/>
    </reaction>
</comment>
<dbReference type="PROSITE" id="PS50271">
    <property type="entry name" value="ZF_UBP"/>
    <property type="match status" value="1"/>
</dbReference>
<evidence type="ECO:0000256" key="13">
    <source>
        <dbReference type="RuleBase" id="RU366025"/>
    </source>
</evidence>
<dbReference type="GO" id="GO:0006508">
    <property type="term" value="P:proteolysis"/>
    <property type="evidence" value="ECO:0007669"/>
    <property type="project" value="UniProtKB-KW"/>
</dbReference>
<evidence type="ECO:0000256" key="14">
    <source>
        <dbReference type="SAM" id="MobiDB-lite"/>
    </source>
</evidence>
<comment type="caution">
    <text evidence="18">The sequence shown here is derived from an EMBL/GenBank/DDBJ whole genome shotgun (WGS) entry which is preliminary data.</text>
</comment>
<dbReference type="InterPro" id="IPR006615">
    <property type="entry name" value="Pept_C19_DUSP"/>
</dbReference>
<dbReference type="EC" id="3.4.19.12" evidence="13"/>
<dbReference type="Pfam" id="PF02148">
    <property type="entry name" value="zf-UBP"/>
    <property type="match status" value="1"/>
</dbReference>
<keyword evidence="10" id="KW-0862">Zinc</keyword>
<gene>
    <name evidence="18" type="primary">usp20</name>
    <name evidence="18" type="ORF">CEXT_384931</name>
</gene>
<evidence type="ECO:0000313" key="19">
    <source>
        <dbReference type="Proteomes" id="UP001054945"/>
    </source>
</evidence>
<dbReference type="AlphaFoldDB" id="A0AAV4STQ7"/>
<reference evidence="18 19" key="1">
    <citation type="submission" date="2021-06" db="EMBL/GenBank/DDBJ databases">
        <title>Caerostris extrusa draft genome.</title>
        <authorList>
            <person name="Kono N."/>
            <person name="Arakawa K."/>
        </authorList>
    </citation>
    <scope>NUCLEOTIDE SEQUENCE [LARGE SCALE GENOMIC DNA]</scope>
</reference>
<dbReference type="PROSITE" id="PS50235">
    <property type="entry name" value="USP_3"/>
    <property type="match status" value="1"/>
</dbReference>
<dbReference type="PANTHER" id="PTHR21646">
    <property type="entry name" value="UBIQUITIN CARBOXYL-TERMINAL HYDROLASE"/>
    <property type="match status" value="1"/>
</dbReference>
<sequence length="897" mass="100823">TPCDTCHKKGPYLWICLHRNCLCVGCNESGNSHCIKHFQKNKEHSLFLNLTSLRVYCLLCEFEVFLENNDPPVPGMLPPHPLLPIKSETDSEDEYENDETLKPKGLTGLQNLGNTCYMNSAIQALSNCPQLTNFFLECGSFVRTEKKPSVAKSYMRLMKEMWHKKKWINYHKLWFSCDVICNRELYCIYCLYFHAQLSYEELRLQSCCCAISDSYMSLLYDCLIHFPSCLSIYLELNSPMPSYVVPSGIAYGIKIVCPVFRGCAQQDAQEFLRCFMDQLHEELKEPLVEFPTISVDSSESHEELESTPADSGIPASEDSSPSEGDYETCDSGLSSDKTCHAVGSNSESTQAVSGGATVALSATTTVKSVKPNSNISIQPSLHCSTISIHASDVNVQNKNVLPAIQEKQSAESCDTSLQDKESSIPMRICRALLTSNVNVVSTTKETFQDLSLPIPSKDHLHMIHASQGNQRSGVTCTNAYSHQGWFNAFFGWFLSWFWGPTINLQDCLAAFFSADELKGDNMYSCEKCKKLRNGIKYSKVIELPEVLSIHLKRFRQEVMFSTKISSYVSFPLEGLDMSAFLHKSYPRGVTTYDLASVICHHGTVGSGHYTAFCLNYLNDQWYEYDDQFVTAVDPEMVRHCEAYVLFYRKNGEEMIRKRQCAVELMDRSQTEQGLLRFHISKQWINKFNNFAEPGPITNTDFLCIHGGVSPQKTAFANELCTVLPQAVWEYLHDTFEKRELEEFTAMNDEFQHLENPCIYAISMSWFKIWENFVCREGEIPGPVDNTSICYVKNNQAVLKLGSDYCTVSKEVFQYLHGIYGGGPEVILQPNYAKHNSSNSCAKFSSSVSGGVHGKHVGQNTQVHTGLKGEASSQSYSSSCSSSNKTSCDSEGCTIPTE</sequence>
<dbReference type="PROSITE" id="PS51283">
    <property type="entry name" value="DUSP"/>
    <property type="match status" value="1"/>
</dbReference>
<dbReference type="InterPro" id="IPR050185">
    <property type="entry name" value="Ub_carboxyl-term_hydrolase"/>
</dbReference>
<dbReference type="SUPFAM" id="SSF57850">
    <property type="entry name" value="RING/U-box"/>
    <property type="match status" value="1"/>
</dbReference>
<dbReference type="GO" id="GO:0048471">
    <property type="term" value="C:perinuclear region of cytoplasm"/>
    <property type="evidence" value="ECO:0007669"/>
    <property type="project" value="UniProtKB-SubCell"/>
</dbReference>
<dbReference type="Gene3D" id="3.30.2230.10">
    <property type="entry name" value="DUSP-like"/>
    <property type="match status" value="2"/>
</dbReference>
<evidence type="ECO:0000256" key="3">
    <source>
        <dbReference type="ARBA" id="ARBA00004556"/>
    </source>
</evidence>
<dbReference type="InterPro" id="IPR018200">
    <property type="entry name" value="USP_CS"/>
</dbReference>
<name>A0AAV4STQ7_CAEEX</name>
<feature type="domain" description="USP" evidence="15">
    <location>
        <begin position="107"/>
        <end position="650"/>
    </location>
</feature>